<dbReference type="PANTHER" id="PTHR21243">
    <property type="entry name" value="PROTEIN SCAI"/>
    <property type="match status" value="1"/>
</dbReference>
<name>A0AAD5Z7M4_9POAL</name>
<protein>
    <recommendedName>
        <fullName evidence="3">Protein SCAI</fullName>
    </recommendedName>
</protein>
<dbReference type="GO" id="GO:0006351">
    <property type="term" value="P:DNA-templated transcription"/>
    <property type="evidence" value="ECO:0007669"/>
    <property type="project" value="InterPro"/>
</dbReference>
<dbReference type="InterPro" id="IPR022709">
    <property type="entry name" value="SCAI"/>
</dbReference>
<reference evidence="1 2" key="1">
    <citation type="journal article" date="2022" name="Cell">
        <title>Repeat-based holocentromeres influence genome architecture and karyotype evolution.</title>
        <authorList>
            <person name="Hofstatter P.G."/>
            <person name="Thangavel G."/>
            <person name="Lux T."/>
            <person name="Neumann P."/>
            <person name="Vondrak T."/>
            <person name="Novak P."/>
            <person name="Zhang M."/>
            <person name="Costa L."/>
            <person name="Castellani M."/>
            <person name="Scott A."/>
            <person name="Toegelov H."/>
            <person name="Fuchs J."/>
            <person name="Mata-Sucre Y."/>
            <person name="Dias Y."/>
            <person name="Vanzela A.L.L."/>
            <person name="Huettel B."/>
            <person name="Almeida C.C.S."/>
            <person name="Simkova H."/>
            <person name="Souza G."/>
            <person name="Pedrosa-Harand A."/>
            <person name="Macas J."/>
            <person name="Mayer K.F.X."/>
            <person name="Houben A."/>
            <person name="Marques A."/>
        </authorList>
    </citation>
    <scope>NUCLEOTIDE SEQUENCE [LARGE SCALE GENOMIC DNA]</scope>
    <source>
        <strain evidence="1">RhyTen1mFocal</strain>
    </source>
</reference>
<comment type="caution">
    <text evidence="1">The sequence shown here is derived from an EMBL/GenBank/DDBJ whole genome shotgun (WGS) entry which is preliminary data.</text>
</comment>
<evidence type="ECO:0008006" key="3">
    <source>
        <dbReference type="Google" id="ProtNLM"/>
    </source>
</evidence>
<sequence>MAQSNSAATMIPVTEQFWSLVDKADRRFSLVRDLPIFGRNRNDLEFHKAFKIYTRLWRMQQENRQRLVEAGMKRWEVGEIASRIAQLYYGQYQRTSDGACLSEAYVFYEAILDRDYFRDTTSNSSASGGGQDMVLANKQLRFLARFLTVCLVIGNREMVIRLTSQLKTLLDDCRKTFQEAEYKEWKHVMQEIAKFLKADSAFMNKRPLRYNYAFDTPPDSLPPVGPAAAASVTKRNLLLRDALLCSHYPHEVKFTELTLDTFRMLQCLEWDPCGSFAQQIGSRSNQTDTGPQKTNLLQDLKDPSLPPNPLKTILYRPSATHFLTVLATKCEELPADGILLIYLSAAGDSGVTSENYEKIAGSFRNLGISSSSGKDPSKKEGRLWLGYRANEGSSYVYPCDLIPFTRRPLFLIIDSCNAHAFKSIDGEEKGETAAMLLSPISRSPVPPIPGSNVDPTRQQNNGSQFTMFLTAPLQAFCILIGKSSYDFDMDKYVEAEKLFRLSLNDLEAALITSAGLHVVWVEALGDPFLRRFLLRFIFCRAVLALFKPNCQNDEFTPTCLPLLPESVNPGTQICQSAIRRIALLFGAVDQFDLSEMSVQPEQSGDELSTI</sequence>
<gene>
    <name evidence="1" type="ORF">LUZ61_017583</name>
</gene>
<dbReference type="Proteomes" id="UP001210211">
    <property type="component" value="Unassembled WGS sequence"/>
</dbReference>
<dbReference type="EMBL" id="JAMRDG010000002">
    <property type="protein sequence ID" value="KAJ3688419.1"/>
    <property type="molecule type" value="Genomic_DNA"/>
</dbReference>
<dbReference type="Pfam" id="PF12070">
    <property type="entry name" value="SCAI"/>
    <property type="match status" value="1"/>
</dbReference>
<organism evidence="1 2">
    <name type="scientific">Rhynchospora tenuis</name>
    <dbReference type="NCBI Taxonomy" id="198213"/>
    <lineage>
        <taxon>Eukaryota</taxon>
        <taxon>Viridiplantae</taxon>
        <taxon>Streptophyta</taxon>
        <taxon>Embryophyta</taxon>
        <taxon>Tracheophyta</taxon>
        <taxon>Spermatophyta</taxon>
        <taxon>Magnoliopsida</taxon>
        <taxon>Liliopsida</taxon>
        <taxon>Poales</taxon>
        <taxon>Cyperaceae</taxon>
        <taxon>Cyperoideae</taxon>
        <taxon>Rhynchosporeae</taxon>
        <taxon>Rhynchospora</taxon>
    </lineage>
</organism>
<evidence type="ECO:0000313" key="1">
    <source>
        <dbReference type="EMBL" id="KAJ3688419.1"/>
    </source>
</evidence>
<proteinExistence type="predicted"/>
<keyword evidence="2" id="KW-1185">Reference proteome</keyword>
<accession>A0AAD5Z7M4</accession>
<dbReference type="AlphaFoldDB" id="A0AAD5Z7M4"/>
<dbReference type="GO" id="GO:0003714">
    <property type="term" value="F:transcription corepressor activity"/>
    <property type="evidence" value="ECO:0007669"/>
    <property type="project" value="InterPro"/>
</dbReference>
<evidence type="ECO:0000313" key="2">
    <source>
        <dbReference type="Proteomes" id="UP001210211"/>
    </source>
</evidence>